<organism evidence="1 2">
    <name type="scientific">Panagrolaimus sp. JU765</name>
    <dbReference type="NCBI Taxonomy" id="591449"/>
    <lineage>
        <taxon>Eukaryota</taxon>
        <taxon>Metazoa</taxon>
        <taxon>Ecdysozoa</taxon>
        <taxon>Nematoda</taxon>
        <taxon>Chromadorea</taxon>
        <taxon>Rhabditida</taxon>
        <taxon>Tylenchina</taxon>
        <taxon>Panagrolaimomorpha</taxon>
        <taxon>Panagrolaimoidea</taxon>
        <taxon>Panagrolaimidae</taxon>
        <taxon>Panagrolaimus</taxon>
    </lineage>
</organism>
<reference evidence="2" key="1">
    <citation type="submission" date="2022-11" db="UniProtKB">
        <authorList>
            <consortium name="WormBaseParasite"/>
        </authorList>
    </citation>
    <scope>IDENTIFICATION</scope>
</reference>
<evidence type="ECO:0000313" key="1">
    <source>
        <dbReference type="Proteomes" id="UP000887576"/>
    </source>
</evidence>
<sequence>MAEISTSSKVFVYDKASGKKAFFALGSNGNLGLKTLRNIFPDAVGLIQEEDGALDFSLAFDGDNILAPEGQWDGKKFRVVLRRAPQSTPAQVGLPSTPTELFPRRTFEQGSVEIMSYWTGKFFRVKGARSDGFGVLVDSSQILTFAHLGFNLQQTYEATNDYGKKYSVECVFINKRLDIAMLKNEELPSLPLGNGSLFPGSACLFVYYPAESTTTTPSIIQGKIEGMCHDKIHLTCSFETIEEYSNGVVFNYNARLGGILSGPVPELNSDETKEDECPAFSKKRKLYKILELSTIAAARAHFPTASSS</sequence>
<proteinExistence type="predicted"/>
<dbReference type="WBParaSite" id="JU765_v2.g18788.t1">
    <property type="protein sequence ID" value="JU765_v2.g18788.t1"/>
    <property type="gene ID" value="JU765_v2.g18788"/>
</dbReference>
<name>A0AC34QS67_9BILA</name>
<dbReference type="Proteomes" id="UP000887576">
    <property type="component" value="Unplaced"/>
</dbReference>
<protein>
    <submittedName>
        <fullName evidence="2">TAR DNA-binding protein 43 N-terminal domain-containing protein</fullName>
    </submittedName>
</protein>
<accession>A0AC34QS67</accession>
<evidence type="ECO:0000313" key="2">
    <source>
        <dbReference type="WBParaSite" id="JU765_v2.g18788.t1"/>
    </source>
</evidence>